<keyword evidence="4" id="KW-1185">Reference proteome</keyword>
<reference evidence="3 4" key="1">
    <citation type="journal article" date="2020" name="ISME J.">
        <title>Uncovering the hidden diversity of litter-decomposition mechanisms in mushroom-forming fungi.</title>
        <authorList>
            <person name="Floudas D."/>
            <person name="Bentzer J."/>
            <person name="Ahren D."/>
            <person name="Johansson T."/>
            <person name="Persson P."/>
            <person name="Tunlid A."/>
        </authorList>
    </citation>
    <scope>NUCLEOTIDE SEQUENCE [LARGE SCALE GENOMIC DNA]</scope>
    <source>
        <strain evidence="3 4">CBS 146.42</strain>
    </source>
</reference>
<evidence type="ECO:0000256" key="2">
    <source>
        <dbReference type="SAM" id="Phobius"/>
    </source>
</evidence>
<organism evidence="3 4">
    <name type="scientific">Leucocoprinus leucothites</name>
    <dbReference type="NCBI Taxonomy" id="201217"/>
    <lineage>
        <taxon>Eukaryota</taxon>
        <taxon>Fungi</taxon>
        <taxon>Dikarya</taxon>
        <taxon>Basidiomycota</taxon>
        <taxon>Agaricomycotina</taxon>
        <taxon>Agaricomycetes</taxon>
        <taxon>Agaricomycetidae</taxon>
        <taxon>Agaricales</taxon>
        <taxon>Agaricineae</taxon>
        <taxon>Agaricaceae</taxon>
        <taxon>Leucocoprinus</taxon>
    </lineage>
</organism>
<evidence type="ECO:0000313" key="4">
    <source>
        <dbReference type="Proteomes" id="UP000559027"/>
    </source>
</evidence>
<keyword evidence="2" id="KW-1133">Transmembrane helix</keyword>
<sequence>MIITENLSKEATIPRRKAHRREKATILRPPHIQQPPQSYQQQGGYYPPQGGYPQQGYAPQPGPQTVYVKILVVPLVVVAWLAWLEYACAAAQKKFAIASSEDKGSDDLSIARTWIFISHIFLFLSYA</sequence>
<keyword evidence="2" id="KW-0812">Transmembrane</keyword>
<keyword evidence="2" id="KW-0472">Membrane</keyword>
<name>A0A8H5GBE2_9AGAR</name>
<feature type="compositionally biased region" description="Low complexity" evidence="1">
    <location>
        <begin position="34"/>
        <end position="57"/>
    </location>
</feature>
<dbReference type="Proteomes" id="UP000559027">
    <property type="component" value="Unassembled WGS sequence"/>
</dbReference>
<accession>A0A8H5GBE2</accession>
<evidence type="ECO:0000313" key="3">
    <source>
        <dbReference type="EMBL" id="KAF5361833.1"/>
    </source>
</evidence>
<proteinExistence type="predicted"/>
<evidence type="ECO:0000256" key="1">
    <source>
        <dbReference type="SAM" id="MobiDB-lite"/>
    </source>
</evidence>
<feature type="transmembrane region" description="Helical" evidence="2">
    <location>
        <begin position="66"/>
        <end position="88"/>
    </location>
</feature>
<dbReference type="EMBL" id="JAACJO010000002">
    <property type="protein sequence ID" value="KAF5361833.1"/>
    <property type="molecule type" value="Genomic_DNA"/>
</dbReference>
<protein>
    <submittedName>
        <fullName evidence="3">Uncharacterized protein</fullName>
    </submittedName>
</protein>
<dbReference type="AlphaFoldDB" id="A0A8H5GBE2"/>
<gene>
    <name evidence="3" type="ORF">D9756_002611</name>
</gene>
<comment type="caution">
    <text evidence="3">The sequence shown here is derived from an EMBL/GenBank/DDBJ whole genome shotgun (WGS) entry which is preliminary data.</text>
</comment>
<feature type="region of interest" description="Disordered" evidence="1">
    <location>
        <begin position="12"/>
        <end position="57"/>
    </location>
</feature>